<gene>
    <name evidence="1" type="ORF">MTR67_035045</name>
</gene>
<proteinExistence type="predicted"/>
<dbReference type="EMBL" id="CP133619">
    <property type="protein sequence ID" value="WMV41660.1"/>
    <property type="molecule type" value="Genomic_DNA"/>
</dbReference>
<evidence type="ECO:0000313" key="1">
    <source>
        <dbReference type="EMBL" id="WMV41660.1"/>
    </source>
</evidence>
<protein>
    <submittedName>
        <fullName evidence="1">Uncharacterized protein</fullName>
    </submittedName>
</protein>
<sequence length="84" mass="9780">EKEISSPRILRWLRAKNFKNPPDLFNPSYDAVVHLWRVLTEKELQMSSLITLGLVETLFDPVVDNVKREFLGATTIKRARLDDQ</sequence>
<organism evidence="1 2">
    <name type="scientific">Solanum verrucosum</name>
    <dbReference type="NCBI Taxonomy" id="315347"/>
    <lineage>
        <taxon>Eukaryota</taxon>
        <taxon>Viridiplantae</taxon>
        <taxon>Streptophyta</taxon>
        <taxon>Embryophyta</taxon>
        <taxon>Tracheophyta</taxon>
        <taxon>Spermatophyta</taxon>
        <taxon>Magnoliopsida</taxon>
        <taxon>eudicotyledons</taxon>
        <taxon>Gunneridae</taxon>
        <taxon>Pentapetalae</taxon>
        <taxon>asterids</taxon>
        <taxon>lamiids</taxon>
        <taxon>Solanales</taxon>
        <taxon>Solanaceae</taxon>
        <taxon>Solanoideae</taxon>
        <taxon>Solaneae</taxon>
        <taxon>Solanum</taxon>
    </lineage>
</organism>
<evidence type="ECO:0000313" key="2">
    <source>
        <dbReference type="Proteomes" id="UP001234989"/>
    </source>
</evidence>
<name>A0AAF0ZL43_SOLVR</name>
<keyword evidence="2" id="KW-1185">Reference proteome</keyword>
<dbReference type="Proteomes" id="UP001234989">
    <property type="component" value="Chromosome 8"/>
</dbReference>
<accession>A0AAF0ZL43</accession>
<feature type="non-terminal residue" evidence="1">
    <location>
        <position position="1"/>
    </location>
</feature>
<reference evidence="1" key="1">
    <citation type="submission" date="2023-08" db="EMBL/GenBank/DDBJ databases">
        <title>A de novo genome assembly of Solanum verrucosum Schlechtendal, a Mexican diploid species geographically isolated from the other diploid A-genome species in potato relatives.</title>
        <authorList>
            <person name="Hosaka K."/>
        </authorList>
    </citation>
    <scope>NUCLEOTIDE SEQUENCE</scope>
    <source>
        <tissue evidence="1">Young leaves</tissue>
    </source>
</reference>
<dbReference type="AlphaFoldDB" id="A0AAF0ZL43"/>